<dbReference type="Proteomes" id="UP000247569">
    <property type="component" value="Unassembled WGS sequence"/>
</dbReference>
<dbReference type="Gene3D" id="1.20.120.450">
    <property type="entry name" value="dinb family like domain"/>
    <property type="match status" value="1"/>
</dbReference>
<dbReference type="AlphaFoldDB" id="A0A318K9R6"/>
<dbReference type="InterPro" id="IPR034660">
    <property type="entry name" value="DinB/YfiT-like"/>
</dbReference>
<name>A0A318K9R6_9NOCA</name>
<dbReference type="GO" id="GO:0046872">
    <property type="term" value="F:metal ion binding"/>
    <property type="evidence" value="ECO:0007669"/>
    <property type="project" value="InterPro"/>
</dbReference>
<gene>
    <name evidence="2" type="ORF">DFR70_101247</name>
</gene>
<dbReference type="InterPro" id="IPR024344">
    <property type="entry name" value="MDMPI_metal-binding"/>
</dbReference>
<dbReference type="OrthoDB" id="5178565at2"/>
<dbReference type="SUPFAM" id="SSF109854">
    <property type="entry name" value="DinB/YfiT-like putative metalloenzymes"/>
    <property type="match status" value="1"/>
</dbReference>
<evidence type="ECO:0000313" key="2">
    <source>
        <dbReference type="EMBL" id="PXX70826.1"/>
    </source>
</evidence>
<evidence type="ECO:0000313" key="3">
    <source>
        <dbReference type="Proteomes" id="UP000247569"/>
    </source>
</evidence>
<dbReference type="InterPro" id="IPR017517">
    <property type="entry name" value="Maleyloyr_isom"/>
</dbReference>
<dbReference type="NCBIfam" id="TIGR03083">
    <property type="entry name" value="maleylpyruvate isomerase family mycothiol-dependent enzyme"/>
    <property type="match status" value="1"/>
</dbReference>
<protein>
    <submittedName>
        <fullName evidence="2">Uncharacterized protein (TIGR03083 family)</fullName>
    </submittedName>
</protein>
<dbReference type="EMBL" id="QJKF01000001">
    <property type="protein sequence ID" value="PXX70826.1"/>
    <property type="molecule type" value="Genomic_DNA"/>
</dbReference>
<comment type="caution">
    <text evidence="2">The sequence shown here is derived from an EMBL/GenBank/DDBJ whole genome shotgun (WGS) entry which is preliminary data.</text>
</comment>
<reference evidence="2 3" key="1">
    <citation type="submission" date="2018-05" db="EMBL/GenBank/DDBJ databases">
        <title>Genomic Encyclopedia of Type Strains, Phase IV (KMG-IV): sequencing the most valuable type-strain genomes for metagenomic binning, comparative biology and taxonomic classification.</title>
        <authorList>
            <person name="Goeker M."/>
        </authorList>
    </citation>
    <scope>NUCLEOTIDE SEQUENCE [LARGE SCALE GENOMIC DNA]</scope>
    <source>
        <strain evidence="2 3">DSM 44704</strain>
    </source>
</reference>
<dbReference type="RefSeq" id="WP_040741543.1">
    <property type="nucleotide sequence ID" value="NZ_QJKF01000001.1"/>
</dbReference>
<feature type="domain" description="Mycothiol-dependent maleylpyruvate isomerase metal-binding" evidence="1">
    <location>
        <begin position="14"/>
        <end position="102"/>
    </location>
</feature>
<sequence length="216" mass="23609">MTRRRADTFALILRQRHALADLLESLSDAEWEAPSLCAGWSVGDVAAHCIQSHVASPWRLAGEFLTAGFRLDARNERWVKTRRGRSKPTVLAEYRATADRMRIPASEAPYALVEAVVHGYDIARPLHKHLPVPPEALVLVTETCCNTGLFLHSKQRATGLDLHAADIPWSKGRGPRITGPLASIILAINSRPTALTDLSGPGLPILRSRLLPPGTV</sequence>
<keyword evidence="3" id="KW-1185">Reference proteome</keyword>
<proteinExistence type="predicted"/>
<organism evidence="2 3">
    <name type="scientific">Nocardia tenerifensis</name>
    <dbReference type="NCBI Taxonomy" id="228006"/>
    <lineage>
        <taxon>Bacteria</taxon>
        <taxon>Bacillati</taxon>
        <taxon>Actinomycetota</taxon>
        <taxon>Actinomycetes</taxon>
        <taxon>Mycobacteriales</taxon>
        <taxon>Nocardiaceae</taxon>
        <taxon>Nocardia</taxon>
    </lineage>
</organism>
<evidence type="ECO:0000259" key="1">
    <source>
        <dbReference type="Pfam" id="PF11716"/>
    </source>
</evidence>
<dbReference type="Pfam" id="PF11716">
    <property type="entry name" value="MDMPI_N"/>
    <property type="match status" value="1"/>
</dbReference>
<accession>A0A318K9R6</accession>